<dbReference type="InterPro" id="IPR036138">
    <property type="entry name" value="PBP_dimer_sf"/>
</dbReference>
<comment type="subcellular location">
    <subcellularLocation>
        <location evidence="1">Membrane</location>
    </subcellularLocation>
</comment>
<protein>
    <submittedName>
        <fullName evidence="6">Penicillin-binding protein 2</fullName>
    </submittedName>
</protein>
<evidence type="ECO:0000259" key="4">
    <source>
        <dbReference type="Pfam" id="PF00905"/>
    </source>
</evidence>
<dbReference type="InterPro" id="IPR005311">
    <property type="entry name" value="PBP_dimer"/>
</dbReference>
<dbReference type="InterPro" id="IPR012338">
    <property type="entry name" value="Beta-lactam/transpept-like"/>
</dbReference>
<dbReference type="GO" id="GO:0005886">
    <property type="term" value="C:plasma membrane"/>
    <property type="evidence" value="ECO:0007669"/>
    <property type="project" value="TreeGrafter"/>
</dbReference>
<evidence type="ECO:0000259" key="5">
    <source>
        <dbReference type="Pfam" id="PF03717"/>
    </source>
</evidence>
<dbReference type="Gene3D" id="3.40.710.10">
    <property type="entry name" value="DD-peptidase/beta-lactamase superfamily"/>
    <property type="match status" value="1"/>
</dbReference>
<dbReference type="SUPFAM" id="SSF56601">
    <property type="entry name" value="beta-lactamase/transpeptidase-like"/>
    <property type="match status" value="1"/>
</dbReference>
<evidence type="ECO:0000256" key="2">
    <source>
        <dbReference type="ARBA" id="ARBA00007171"/>
    </source>
</evidence>
<comment type="similarity">
    <text evidence="2">Belongs to the transpeptidase family.</text>
</comment>
<evidence type="ECO:0000256" key="1">
    <source>
        <dbReference type="ARBA" id="ARBA00004370"/>
    </source>
</evidence>
<reference evidence="6 7" key="1">
    <citation type="submission" date="2020-06" db="EMBL/GenBank/DDBJ databases">
        <authorList>
            <person name="Jo H."/>
        </authorList>
    </citation>
    <scope>NUCLEOTIDE SEQUENCE [LARGE SCALE GENOMIC DNA]</scope>
    <source>
        <strain evidence="6 7">I46</strain>
    </source>
</reference>
<organism evidence="6 7">
    <name type="scientific">Microbacterium oleivorans</name>
    <dbReference type="NCBI Taxonomy" id="273677"/>
    <lineage>
        <taxon>Bacteria</taxon>
        <taxon>Bacillati</taxon>
        <taxon>Actinomycetota</taxon>
        <taxon>Actinomycetes</taxon>
        <taxon>Micrococcales</taxon>
        <taxon>Microbacteriaceae</taxon>
        <taxon>Microbacterium</taxon>
    </lineage>
</organism>
<sequence>MTTRATRSPRRRTVVALLVVLIVLVAFIVRLVDIQVVNAEEHESDARSLAMEVGSPLYGTRGDITDVNGATLATTTSVYDAKIDPKLAVQGIKRKDDAGGTVSVGWPELAAEIAAVTGQDAAEVEGIVTTAVAADPESRFAYLERGLSTEQYRALADLHLPFVGFDAHPHRTYPDGAVAGNVIGFVGSDEAPLEGMEALQDSCLQSSDGEIRYMRGLDGVVIPGTEVQDPAPVDGGTLQLTIDRDLQWYMQQLIAEQTQNLGAESGSILVVEVATGKIRAAAEYPSVDLNDIASSDPADRGSRLFRDSYEPGSTFKPVTAATAIEAGGLTPLSTAWSPDRMEFPNGAVVNDSEHHEAQNLTLTGGLVTSSNVALSQFGSQVDPATRLEYLKKFGVGEGTALNWSGEPKGTYIPTDQWDSQTYYTTTFGQAFTVTAPQVASVYQTIANGGVREPLSLVESCTAADGTVTEPELPEPERVIKETTADQVGLMLENVFAQGTLAEDIAIPGYRMAGKTGTAQKVDPATGAYKDNLYYTSLVGYAPADDPKYVVLTAFDEPKTLRLSAANRPAFQKAMTQVLKHYRIMPSDSQTPLLPVTQ</sequence>
<feature type="domain" description="Penicillin-binding protein transpeptidase" evidence="4">
    <location>
        <begin position="266"/>
        <end position="574"/>
    </location>
</feature>
<name>A0A7D5IU35_9MICO</name>
<dbReference type="Pfam" id="PF00905">
    <property type="entry name" value="Transpeptidase"/>
    <property type="match status" value="1"/>
</dbReference>
<dbReference type="InterPro" id="IPR001460">
    <property type="entry name" value="PCN-bd_Tpept"/>
</dbReference>
<dbReference type="Gene3D" id="3.30.450.330">
    <property type="match status" value="1"/>
</dbReference>
<dbReference type="Proteomes" id="UP000509638">
    <property type="component" value="Chromosome"/>
</dbReference>
<evidence type="ECO:0000256" key="3">
    <source>
        <dbReference type="ARBA" id="ARBA00023136"/>
    </source>
</evidence>
<gene>
    <name evidence="6" type="ORF">HW566_14385</name>
</gene>
<dbReference type="Pfam" id="PF03717">
    <property type="entry name" value="PBP_dimer"/>
    <property type="match status" value="1"/>
</dbReference>
<dbReference type="GO" id="GO:0008658">
    <property type="term" value="F:penicillin binding"/>
    <property type="evidence" value="ECO:0007669"/>
    <property type="project" value="InterPro"/>
</dbReference>
<evidence type="ECO:0000313" key="7">
    <source>
        <dbReference type="Proteomes" id="UP000509638"/>
    </source>
</evidence>
<keyword evidence="3" id="KW-0472">Membrane</keyword>
<dbReference type="RefSeq" id="WP_178013994.1">
    <property type="nucleotide sequence ID" value="NZ_CP058316.1"/>
</dbReference>
<dbReference type="InterPro" id="IPR050515">
    <property type="entry name" value="Beta-lactam/transpept"/>
</dbReference>
<dbReference type="AlphaFoldDB" id="A0A7D5IU35"/>
<dbReference type="SUPFAM" id="SSF56519">
    <property type="entry name" value="Penicillin binding protein dimerisation domain"/>
    <property type="match status" value="1"/>
</dbReference>
<feature type="domain" description="Penicillin-binding protein dimerisation" evidence="5">
    <location>
        <begin position="58"/>
        <end position="196"/>
    </location>
</feature>
<dbReference type="PANTHER" id="PTHR30627">
    <property type="entry name" value="PEPTIDOGLYCAN D,D-TRANSPEPTIDASE"/>
    <property type="match status" value="1"/>
</dbReference>
<dbReference type="GO" id="GO:0071555">
    <property type="term" value="P:cell wall organization"/>
    <property type="evidence" value="ECO:0007669"/>
    <property type="project" value="TreeGrafter"/>
</dbReference>
<dbReference type="PANTHER" id="PTHR30627:SF1">
    <property type="entry name" value="PEPTIDOGLYCAN D,D-TRANSPEPTIDASE FTSI"/>
    <property type="match status" value="1"/>
</dbReference>
<proteinExistence type="inferred from homology"/>
<evidence type="ECO:0000313" key="6">
    <source>
        <dbReference type="EMBL" id="QLD12857.1"/>
    </source>
</evidence>
<accession>A0A7D5IU35</accession>
<dbReference type="Gene3D" id="3.90.1310.10">
    <property type="entry name" value="Penicillin-binding protein 2a (Domain 2)"/>
    <property type="match status" value="1"/>
</dbReference>
<dbReference type="EMBL" id="CP058316">
    <property type="protein sequence ID" value="QLD12857.1"/>
    <property type="molecule type" value="Genomic_DNA"/>
</dbReference>